<dbReference type="PROSITE" id="PS50932">
    <property type="entry name" value="HTH_LACI_2"/>
    <property type="match status" value="1"/>
</dbReference>
<keyword evidence="7" id="KW-1185">Reference proteome</keyword>
<dbReference type="InterPro" id="IPR010982">
    <property type="entry name" value="Lambda_DNA-bd_dom_sf"/>
</dbReference>
<dbReference type="Pfam" id="PF00356">
    <property type="entry name" value="LacI"/>
    <property type="match status" value="1"/>
</dbReference>
<reference evidence="6 7" key="1">
    <citation type="submission" date="2022-03" db="EMBL/GenBank/DDBJ databases">
        <authorList>
            <person name="He Y."/>
        </authorList>
    </citation>
    <scope>NUCLEOTIDE SEQUENCE [LARGE SCALE GENOMIC DNA]</scope>
    <source>
        <strain evidence="6 7">TK19116</strain>
    </source>
</reference>
<evidence type="ECO:0000313" key="6">
    <source>
        <dbReference type="EMBL" id="MCQ0970224.1"/>
    </source>
</evidence>
<evidence type="ECO:0000313" key="7">
    <source>
        <dbReference type="Proteomes" id="UP001203945"/>
    </source>
</evidence>
<keyword evidence="4" id="KW-0804">Transcription</keyword>
<dbReference type="Pfam" id="PF13377">
    <property type="entry name" value="Peripla_BP_3"/>
    <property type="match status" value="1"/>
</dbReference>
<dbReference type="Gene3D" id="1.10.260.40">
    <property type="entry name" value="lambda repressor-like DNA-binding domains"/>
    <property type="match status" value="1"/>
</dbReference>
<dbReference type="InterPro" id="IPR000843">
    <property type="entry name" value="HTH_LacI"/>
</dbReference>
<evidence type="ECO:0000259" key="5">
    <source>
        <dbReference type="PROSITE" id="PS50932"/>
    </source>
</evidence>
<sequence>MAQRAARIQDVARAAGVSTATVSRALSNPDLLSDSTRETVFAAIRATGYRVNQAARNLRKQRAGAILVLVPNLGNPFFSQILSGLAEGFAGSAYSVLILDTANLSGAGHGLAEYFLDARIDGMISLDGAISKAALQQLTRHDLSDRFVCACEWVADAPLPSVRSDNVAGAGMAIRYLHGLGHRRIAHVTGPADNVLTQARREGVLAARAELDLPSRPDWIIRGDFSLTSGREAAGRILALTGEDRPSAVFCASDAMAFGLIAALQAAGIRVPQDISVIGFDDIDFAEFYIPALTTIRQDRPSLGRIAAEMLRERLDNAAVSKTPPDAGEVRLVPVELVVRESCGAPA</sequence>
<evidence type="ECO:0000256" key="3">
    <source>
        <dbReference type="ARBA" id="ARBA00023125"/>
    </source>
</evidence>
<dbReference type="RefSeq" id="WP_255329207.1">
    <property type="nucleotide sequence ID" value="NZ_JAKZEU010000002.1"/>
</dbReference>
<feature type="domain" description="HTH lacI-type" evidence="5">
    <location>
        <begin position="6"/>
        <end position="60"/>
    </location>
</feature>
<dbReference type="PANTHER" id="PTHR30146:SF148">
    <property type="entry name" value="HTH-TYPE TRANSCRIPTIONAL REPRESSOR PURR-RELATED"/>
    <property type="match status" value="1"/>
</dbReference>
<evidence type="ECO:0000256" key="1">
    <source>
        <dbReference type="ARBA" id="ARBA00022491"/>
    </source>
</evidence>
<protein>
    <submittedName>
        <fullName evidence="6">LacI family DNA-binding transcriptional regulator</fullName>
    </submittedName>
</protein>
<keyword evidence="3 6" id="KW-0238">DNA-binding</keyword>
<name>A0ABT1MQ23_9RHOB</name>
<keyword evidence="1" id="KW-0678">Repressor</keyword>
<dbReference type="CDD" id="cd06284">
    <property type="entry name" value="PBP1_LacI-like"/>
    <property type="match status" value="1"/>
</dbReference>
<dbReference type="PANTHER" id="PTHR30146">
    <property type="entry name" value="LACI-RELATED TRANSCRIPTIONAL REPRESSOR"/>
    <property type="match status" value="1"/>
</dbReference>
<dbReference type="SUPFAM" id="SSF53822">
    <property type="entry name" value="Periplasmic binding protein-like I"/>
    <property type="match status" value="1"/>
</dbReference>
<dbReference type="Proteomes" id="UP001203945">
    <property type="component" value="Unassembled WGS sequence"/>
</dbReference>
<evidence type="ECO:0000256" key="2">
    <source>
        <dbReference type="ARBA" id="ARBA00023015"/>
    </source>
</evidence>
<evidence type="ECO:0000256" key="4">
    <source>
        <dbReference type="ARBA" id="ARBA00023163"/>
    </source>
</evidence>
<dbReference type="SUPFAM" id="SSF47413">
    <property type="entry name" value="lambda repressor-like DNA-binding domains"/>
    <property type="match status" value="1"/>
</dbReference>
<proteinExistence type="predicted"/>
<dbReference type="PROSITE" id="PS00356">
    <property type="entry name" value="HTH_LACI_1"/>
    <property type="match status" value="1"/>
</dbReference>
<comment type="caution">
    <text evidence="6">The sequence shown here is derived from an EMBL/GenBank/DDBJ whole genome shotgun (WGS) entry which is preliminary data.</text>
</comment>
<dbReference type="GO" id="GO:0003677">
    <property type="term" value="F:DNA binding"/>
    <property type="evidence" value="ECO:0007669"/>
    <property type="project" value="UniProtKB-KW"/>
</dbReference>
<keyword evidence="2" id="KW-0805">Transcription regulation</keyword>
<accession>A0ABT1MQ23</accession>
<dbReference type="EMBL" id="JAKZEU010000002">
    <property type="protein sequence ID" value="MCQ0970224.1"/>
    <property type="molecule type" value="Genomic_DNA"/>
</dbReference>
<dbReference type="InterPro" id="IPR046335">
    <property type="entry name" value="LacI/GalR-like_sensor"/>
</dbReference>
<gene>
    <name evidence="6" type="ORF">MLD63_07295</name>
</gene>
<dbReference type="InterPro" id="IPR028082">
    <property type="entry name" value="Peripla_BP_I"/>
</dbReference>
<dbReference type="Gene3D" id="3.40.50.2300">
    <property type="match status" value="2"/>
</dbReference>
<dbReference type="SMART" id="SM00354">
    <property type="entry name" value="HTH_LACI"/>
    <property type="match status" value="1"/>
</dbReference>
<dbReference type="CDD" id="cd01392">
    <property type="entry name" value="HTH_LacI"/>
    <property type="match status" value="1"/>
</dbReference>
<organism evidence="6 7">
    <name type="scientific">Paracoccus albicereus</name>
    <dbReference type="NCBI Taxonomy" id="2922394"/>
    <lineage>
        <taxon>Bacteria</taxon>
        <taxon>Pseudomonadati</taxon>
        <taxon>Pseudomonadota</taxon>
        <taxon>Alphaproteobacteria</taxon>
        <taxon>Rhodobacterales</taxon>
        <taxon>Paracoccaceae</taxon>
        <taxon>Paracoccus</taxon>
    </lineage>
</organism>